<reference evidence="2" key="1">
    <citation type="journal article" date="2023" name="Genome Biol. Evol.">
        <title>First Whole Genome Sequence and Flow Cytometry Genome Size Data for the Lichen-Forming Fungus Ramalina farinacea (Ascomycota).</title>
        <authorList>
            <person name="Llewellyn T."/>
            <person name="Mian S."/>
            <person name="Hill R."/>
            <person name="Leitch I.J."/>
            <person name="Gaya E."/>
        </authorList>
    </citation>
    <scope>NUCLEOTIDE SEQUENCE</scope>
    <source>
        <strain evidence="2">LIQ254RAFAR</strain>
    </source>
</reference>
<comment type="caution">
    <text evidence="2">The sequence shown here is derived from an EMBL/GenBank/DDBJ whole genome shotgun (WGS) entry which is preliminary data.</text>
</comment>
<protein>
    <submittedName>
        <fullName evidence="2">Uncharacterized protein</fullName>
    </submittedName>
</protein>
<evidence type="ECO:0000313" key="3">
    <source>
        <dbReference type="Proteomes" id="UP001161017"/>
    </source>
</evidence>
<accession>A0AA43U011</accession>
<feature type="region of interest" description="Disordered" evidence="1">
    <location>
        <begin position="14"/>
        <end position="59"/>
    </location>
</feature>
<feature type="region of interest" description="Disordered" evidence="1">
    <location>
        <begin position="110"/>
        <end position="139"/>
    </location>
</feature>
<dbReference type="Proteomes" id="UP001161017">
    <property type="component" value="Unassembled WGS sequence"/>
</dbReference>
<feature type="compositionally biased region" description="Basic and acidic residues" evidence="1">
    <location>
        <begin position="110"/>
        <end position="126"/>
    </location>
</feature>
<proteinExistence type="predicted"/>
<sequence>MAVAPIAAENYLSNQPTMLNPFPPKPSSPSSAVPSLQQALQSRSQAAATSHPIPATMPPKPKMDIWAWLALGTSLVQFKQNRKNEKDWADHYDMYHSALAINSAFEKELAAARGEGQEQCEKKDPDGAVEAAGGDASSG</sequence>
<feature type="compositionally biased region" description="Low complexity" evidence="1">
    <location>
        <begin position="28"/>
        <end position="50"/>
    </location>
</feature>
<organism evidence="2 3">
    <name type="scientific">Ramalina farinacea</name>
    <dbReference type="NCBI Taxonomy" id="258253"/>
    <lineage>
        <taxon>Eukaryota</taxon>
        <taxon>Fungi</taxon>
        <taxon>Dikarya</taxon>
        <taxon>Ascomycota</taxon>
        <taxon>Pezizomycotina</taxon>
        <taxon>Lecanoromycetes</taxon>
        <taxon>OSLEUM clade</taxon>
        <taxon>Lecanoromycetidae</taxon>
        <taxon>Lecanorales</taxon>
        <taxon>Lecanorineae</taxon>
        <taxon>Ramalinaceae</taxon>
        <taxon>Ramalina</taxon>
    </lineage>
</organism>
<keyword evidence="3" id="KW-1185">Reference proteome</keyword>
<evidence type="ECO:0000313" key="2">
    <source>
        <dbReference type="EMBL" id="MDI1490847.1"/>
    </source>
</evidence>
<dbReference type="AlphaFoldDB" id="A0AA43U011"/>
<name>A0AA43U011_9LECA</name>
<gene>
    <name evidence="2" type="ORF">OHK93_002052</name>
</gene>
<dbReference type="EMBL" id="JAPUFD010000013">
    <property type="protein sequence ID" value="MDI1490847.1"/>
    <property type="molecule type" value="Genomic_DNA"/>
</dbReference>
<evidence type="ECO:0000256" key="1">
    <source>
        <dbReference type="SAM" id="MobiDB-lite"/>
    </source>
</evidence>